<feature type="chain" id="PRO_5031570153" evidence="4">
    <location>
        <begin position="23"/>
        <end position="418"/>
    </location>
</feature>
<dbReference type="NCBIfam" id="TIGR04247">
    <property type="entry name" value="NosD_copper_fam"/>
    <property type="match status" value="1"/>
</dbReference>
<protein>
    <submittedName>
        <fullName evidence="6">Nitrous oxide reductase family maturation protein NosD</fullName>
    </submittedName>
</protein>
<sequence>MLEFPLVAVPVLATLFVRTVAAATLTVHPGERVGPAIDAARPGDTVVVYGGRYEENLKISKRLTLRGIGRPMIDGRNAGDVIRIAAPDVTISGLAIVNSGADLTAQNAGVYVQPGSDRAQIDRCELVYNLFGMWIEHSADVRVRDNVIVGKRDLRSPDRGNGIQLYNTTGAQIVHNTISYSRDGIYVDVSQHALFKGNSIHDVRYGTHYMNSYYNVWDGNEVYHNRGGLAIMESRNQVVKNNRVWGNTDHGIMLRTLQDSVVENNVVAGNQRGFFIYDAEYNTIRGNLVVDNTVGVHLWGGSVHNDVTGNDFIGNREQIRYVAASDVAWPGNYWSNYFGWDKRGRGIGDIPYTANDLVDRLTWRVPAVKVLMNSPAVQSMRLIAQQFPLVAVPSVVDDAPRMKPFHPGWANWVWRQHD</sequence>
<gene>
    <name evidence="6" type="primary">nosD</name>
    <name evidence="6" type="ORF">FAZ97_19555</name>
</gene>
<reference evidence="6 7" key="1">
    <citation type="submission" date="2019-12" db="EMBL/GenBank/DDBJ databases">
        <title>Paraburkholderia acidiphila 7Q-K02 sp. nov and Paraburkholderia acidisoli DHF22 sp. nov., two strains isolated from forest soil.</title>
        <authorList>
            <person name="Gao Z."/>
            <person name="Qiu L."/>
        </authorList>
    </citation>
    <scope>NUCLEOTIDE SEQUENCE [LARGE SCALE GENOMIC DNA]</scope>
    <source>
        <strain evidence="6 7">7Q-K02</strain>
    </source>
</reference>
<dbReference type="SUPFAM" id="SSF51126">
    <property type="entry name" value="Pectin lyase-like"/>
    <property type="match status" value="1"/>
</dbReference>
<name>A0A7Z2G8F7_9BURK</name>
<dbReference type="InterPro" id="IPR007742">
    <property type="entry name" value="NosD_dom"/>
</dbReference>
<feature type="signal peptide" evidence="4">
    <location>
        <begin position="1"/>
        <end position="22"/>
    </location>
</feature>
<dbReference type="InterPro" id="IPR012334">
    <property type="entry name" value="Pectin_lyas_fold"/>
</dbReference>
<dbReference type="SMART" id="SM00722">
    <property type="entry name" value="CASH"/>
    <property type="match status" value="2"/>
</dbReference>
<dbReference type="InterPro" id="IPR006626">
    <property type="entry name" value="PbH1"/>
</dbReference>
<keyword evidence="4" id="KW-0732">Signal</keyword>
<dbReference type="InterPro" id="IPR022441">
    <property type="entry name" value="Para_beta_helix_rpt-2"/>
</dbReference>
<evidence type="ECO:0000256" key="2">
    <source>
        <dbReference type="ARBA" id="ARBA00022737"/>
    </source>
</evidence>
<dbReference type="Proteomes" id="UP000434209">
    <property type="component" value="Chromosome 2"/>
</dbReference>
<feature type="domain" description="Carbohydrate-binding/sugar hydrolysis" evidence="5">
    <location>
        <begin position="194"/>
        <end position="358"/>
    </location>
</feature>
<proteinExistence type="predicted"/>
<dbReference type="EMBL" id="CP046910">
    <property type="protein sequence ID" value="QGZ57132.1"/>
    <property type="molecule type" value="Genomic_DNA"/>
</dbReference>
<feature type="domain" description="Carbohydrate-binding/sugar hydrolysis" evidence="5">
    <location>
        <begin position="40"/>
        <end position="188"/>
    </location>
</feature>
<dbReference type="NCBIfam" id="TIGR03804">
    <property type="entry name" value="para_beta_helix"/>
    <property type="match status" value="1"/>
</dbReference>
<keyword evidence="2" id="KW-0677">Repeat</keyword>
<evidence type="ECO:0000259" key="5">
    <source>
        <dbReference type="SMART" id="SM00722"/>
    </source>
</evidence>
<dbReference type="Pfam" id="PF05048">
    <property type="entry name" value="NosD"/>
    <property type="match status" value="1"/>
</dbReference>
<evidence type="ECO:0000256" key="1">
    <source>
        <dbReference type="ARBA" id="ARBA00004906"/>
    </source>
</evidence>
<dbReference type="SMART" id="SM00710">
    <property type="entry name" value="PbH1"/>
    <property type="match status" value="10"/>
</dbReference>
<accession>A0A7Z2G8F7</accession>
<keyword evidence="3" id="KW-0833">Ubl conjugation pathway</keyword>
<dbReference type="InterPro" id="IPR026464">
    <property type="entry name" value="NosD_copper_fam"/>
</dbReference>
<keyword evidence="7" id="KW-1185">Reference proteome</keyword>
<evidence type="ECO:0000313" key="6">
    <source>
        <dbReference type="EMBL" id="QGZ57132.1"/>
    </source>
</evidence>
<dbReference type="AlphaFoldDB" id="A0A7Z2G8F7"/>
<comment type="pathway">
    <text evidence="1">Protein modification; protein ubiquitination.</text>
</comment>
<dbReference type="OrthoDB" id="9767990at2"/>
<organism evidence="6 7">
    <name type="scientific">Paraburkholderia acidiphila</name>
    <dbReference type="NCBI Taxonomy" id="2571747"/>
    <lineage>
        <taxon>Bacteria</taxon>
        <taxon>Pseudomonadati</taxon>
        <taxon>Pseudomonadota</taxon>
        <taxon>Betaproteobacteria</taxon>
        <taxon>Burkholderiales</taxon>
        <taxon>Burkholderiaceae</taxon>
        <taxon>Paraburkholderia</taxon>
    </lineage>
</organism>
<evidence type="ECO:0000256" key="3">
    <source>
        <dbReference type="ARBA" id="ARBA00022786"/>
    </source>
</evidence>
<dbReference type="KEGG" id="pacp:FAZ97_19555"/>
<dbReference type="Gene3D" id="2.160.20.10">
    <property type="entry name" value="Single-stranded right-handed beta-helix, Pectin lyase-like"/>
    <property type="match status" value="2"/>
</dbReference>
<dbReference type="InterPro" id="IPR011050">
    <property type="entry name" value="Pectin_lyase_fold/virulence"/>
</dbReference>
<dbReference type="InterPro" id="IPR006633">
    <property type="entry name" value="Carb-bd_sugar_hydrolysis-dom"/>
</dbReference>
<dbReference type="PANTHER" id="PTHR22990">
    <property type="entry name" value="F-BOX ONLY PROTEIN"/>
    <property type="match status" value="1"/>
</dbReference>
<evidence type="ECO:0000313" key="7">
    <source>
        <dbReference type="Proteomes" id="UP000434209"/>
    </source>
</evidence>
<dbReference type="RefSeq" id="WP_158760081.1">
    <property type="nucleotide sequence ID" value="NZ_CP046910.1"/>
</dbReference>
<evidence type="ECO:0000256" key="4">
    <source>
        <dbReference type="SAM" id="SignalP"/>
    </source>
</evidence>
<dbReference type="PANTHER" id="PTHR22990:SF15">
    <property type="entry name" value="F-BOX ONLY PROTEIN 10"/>
    <property type="match status" value="1"/>
</dbReference>
<dbReference type="InterPro" id="IPR051550">
    <property type="entry name" value="SCF-Subunits/Alg-Epimerases"/>
</dbReference>